<proteinExistence type="predicted"/>
<evidence type="ECO:0000259" key="2">
    <source>
        <dbReference type="Pfam" id="PF25817"/>
    </source>
</evidence>
<keyword evidence="4" id="KW-1185">Reference proteome</keyword>
<dbReference type="Proteomes" id="UP000606274">
    <property type="component" value="Unassembled WGS sequence"/>
</dbReference>
<evidence type="ECO:0000256" key="1">
    <source>
        <dbReference type="SAM" id="MobiDB-lite"/>
    </source>
</evidence>
<feature type="domain" description="Little elongation complex subunit 1 C-terminal" evidence="2">
    <location>
        <begin position="92"/>
        <end position="129"/>
    </location>
</feature>
<sequence length="147" mass="16823">MTSVAPQTFLCRLFGHSPHCRKCREKQRGTEQQPLLEKSAASDRYGCHRSTTPHPAWDREGPLADTEHLMQARTEQTPFRDVCVAAVFRLLDMPWEVQLSVIYATCDLAPSNPEAALNTLESWMKNNTRFPSRHQMHYANRLPLSSD</sequence>
<organism evidence="3 4">
    <name type="scientific">Silurus meridionalis</name>
    <name type="common">Southern catfish</name>
    <name type="synonym">Silurus soldatovi meridionalis</name>
    <dbReference type="NCBI Taxonomy" id="175797"/>
    <lineage>
        <taxon>Eukaryota</taxon>
        <taxon>Metazoa</taxon>
        <taxon>Chordata</taxon>
        <taxon>Craniata</taxon>
        <taxon>Vertebrata</taxon>
        <taxon>Euteleostomi</taxon>
        <taxon>Actinopterygii</taxon>
        <taxon>Neopterygii</taxon>
        <taxon>Teleostei</taxon>
        <taxon>Ostariophysi</taxon>
        <taxon>Siluriformes</taxon>
        <taxon>Siluridae</taxon>
        <taxon>Silurus</taxon>
    </lineage>
</organism>
<evidence type="ECO:0000313" key="3">
    <source>
        <dbReference type="EMBL" id="KAF7704876.1"/>
    </source>
</evidence>
<dbReference type="AlphaFoldDB" id="A0A8T0BH84"/>
<dbReference type="EMBL" id="JABFDY010000008">
    <property type="protein sequence ID" value="KAF7704876.1"/>
    <property type="molecule type" value="Genomic_DNA"/>
</dbReference>
<reference evidence="3" key="1">
    <citation type="submission" date="2020-08" db="EMBL/GenBank/DDBJ databases">
        <title>Chromosome-level assembly of Southern catfish (Silurus meridionalis) provides insights into visual adaptation to the nocturnal and benthic lifestyles.</title>
        <authorList>
            <person name="Zhang Y."/>
            <person name="Wang D."/>
            <person name="Peng Z."/>
        </authorList>
    </citation>
    <scope>NUCLEOTIDE SEQUENCE</scope>
    <source>
        <strain evidence="3">SWU-2019-XX</strain>
        <tissue evidence="3">Muscle</tissue>
    </source>
</reference>
<comment type="caution">
    <text evidence="3">The sequence shown here is derived from an EMBL/GenBank/DDBJ whole genome shotgun (WGS) entry which is preliminary data.</text>
</comment>
<feature type="region of interest" description="Disordered" evidence="1">
    <location>
        <begin position="25"/>
        <end position="61"/>
    </location>
</feature>
<dbReference type="InterPro" id="IPR057881">
    <property type="entry name" value="ICE1_C"/>
</dbReference>
<name>A0A8T0BH84_SILME</name>
<evidence type="ECO:0000313" key="4">
    <source>
        <dbReference type="Proteomes" id="UP000606274"/>
    </source>
</evidence>
<gene>
    <name evidence="3" type="ORF">HF521_021948</name>
</gene>
<protein>
    <recommendedName>
        <fullName evidence="2">Little elongation complex subunit 1 C-terminal domain-containing protein</fullName>
    </recommendedName>
</protein>
<dbReference type="Pfam" id="PF25817">
    <property type="entry name" value="ICE1_C"/>
    <property type="match status" value="1"/>
</dbReference>
<accession>A0A8T0BH84</accession>